<name>A0A8D5AJ56_9GAMM</name>
<dbReference type="CDD" id="cd00853">
    <property type="entry name" value="NifX"/>
    <property type="match status" value="1"/>
</dbReference>
<organism evidence="3 4">
    <name type="scientific">Methylogaea oryzae</name>
    <dbReference type="NCBI Taxonomy" id="1295382"/>
    <lineage>
        <taxon>Bacteria</taxon>
        <taxon>Pseudomonadati</taxon>
        <taxon>Pseudomonadota</taxon>
        <taxon>Gammaproteobacteria</taxon>
        <taxon>Methylococcales</taxon>
        <taxon>Methylococcaceae</taxon>
        <taxon>Methylogaea</taxon>
    </lineage>
</organism>
<dbReference type="Proteomes" id="UP000824988">
    <property type="component" value="Chromosome"/>
</dbReference>
<dbReference type="InterPro" id="IPR003731">
    <property type="entry name" value="Di-Nase_FeMo-co_biosynth"/>
</dbReference>
<dbReference type="InterPro" id="IPR051840">
    <property type="entry name" value="NifX/NifY_domain"/>
</dbReference>
<protein>
    <submittedName>
        <fullName evidence="3">Nitrogen fixation protein NifX</fullName>
    </submittedName>
</protein>
<dbReference type="PANTHER" id="PTHR33937">
    <property type="entry name" value="IRON-MOLYBDENUM PROTEIN-RELATED-RELATED"/>
    <property type="match status" value="1"/>
</dbReference>
<dbReference type="KEGG" id="moz:MoryE10_26620"/>
<feature type="domain" description="Dinitrogenase iron-molybdenum cofactor biosynthesis" evidence="2">
    <location>
        <begin position="33"/>
        <end position="125"/>
    </location>
</feature>
<evidence type="ECO:0000313" key="3">
    <source>
        <dbReference type="EMBL" id="BBL72056.1"/>
    </source>
</evidence>
<dbReference type="NCBIfam" id="TIGR02663">
    <property type="entry name" value="nifX"/>
    <property type="match status" value="1"/>
</dbReference>
<dbReference type="Pfam" id="PF02579">
    <property type="entry name" value="Nitro_FeMo-Co"/>
    <property type="match status" value="1"/>
</dbReference>
<dbReference type="AlphaFoldDB" id="A0A8D5AJ56"/>
<dbReference type="EMBL" id="AP019782">
    <property type="protein sequence ID" value="BBL72056.1"/>
    <property type="molecule type" value="Genomic_DNA"/>
</dbReference>
<sequence>MSMVRRMRICDISQDEAAMSTRLKIAFATSDMQHVNQHFGSARTFAVYAVDMESSELLEAAQFGELAQDGNEDKLSVKIDLLDGCAAVYCEAVGASAIRQIMAAGIQPVKVNRDSLIADLIEDFQNELKTGPSAWLAKAIARQNGADPSRFARMEAEGWEE</sequence>
<accession>A0A8D5AJ56</accession>
<reference evidence="3" key="1">
    <citation type="submission" date="2019-06" db="EMBL/GenBank/DDBJ databases">
        <title>Complete genome sequence of Methylogaea oryzae strain JCM16910.</title>
        <authorList>
            <person name="Asakawa S."/>
        </authorList>
    </citation>
    <scope>NUCLEOTIDE SEQUENCE</scope>
    <source>
        <strain evidence="3">E10</strain>
    </source>
</reference>
<evidence type="ECO:0000259" key="2">
    <source>
        <dbReference type="Pfam" id="PF02579"/>
    </source>
</evidence>
<dbReference type="InterPro" id="IPR034169">
    <property type="entry name" value="NifX-like"/>
</dbReference>
<dbReference type="InterPro" id="IPR013480">
    <property type="entry name" value="NifX"/>
</dbReference>
<keyword evidence="1" id="KW-0535">Nitrogen fixation</keyword>
<dbReference type="GO" id="GO:0051540">
    <property type="term" value="F:metal cluster binding"/>
    <property type="evidence" value="ECO:0007669"/>
    <property type="project" value="InterPro"/>
</dbReference>
<evidence type="ECO:0000256" key="1">
    <source>
        <dbReference type="ARBA" id="ARBA00023231"/>
    </source>
</evidence>
<dbReference type="GO" id="GO:0009399">
    <property type="term" value="P:nitrogen fixation"/>
    <property type="evidence" value="ECO:0007669"/>
    <property type="project" value="InterPro"/>
</dbReference>
<gene>
    <name evidence="3" type="primary">nifX</name>
    <name evidence="3" type="ORF">MoryE10_26620</name>
</gene>
<dbReference type="PANTHER" id="PTHR33937:SF1">
    <property type="entry name" value="IRON-MOLIBDENUM COFACTOR PROCESSING PROTEIN"/>
    <property type="match status" value="1"/>
</dbReference>
<proteinExistence type="predicted"/>
<keyword evidence="4" id="KW-1185">Reference proteome</keyword>
<evidence type="ECO:0000313" key="4">
    <source>
        <dbReference type="Proteomes" id="UP000824988"/>
    </source>
</evidence>
<dbReference type="RefSeq" id="WP_246598864.1">
    <property type="nucleotide sequence ID" value="NZ_AP019782.1"/>
</dbReference>